<reference evidence="3" key="1">
    <citation type="submission" date="2021-01" db="EMBL/GenBank/DDBJ databases">
        <authorList>
            <person name="Corre E."/>
            <person name="Pelletier E."/>
            <person name="Niang G."/>
            <person name="Scheremetjew M."/>
            <person name="Finn R."/>
            <person name="Kale V."/>
            <person name="Holt S."/>
            <person name="Cochrane G."/>
            <person name="Meng A."/>
            <person name="Brown T."/>
            <person name="Cohen L."/>
        </authorList>
    </citation>
    <scope>NUCLEOTIDE SEQUENCE</scope>
    <source>
        <strain evidence="3">CCMP1374</strain>
    </source>
</reference>
<dbReference type="InterPro" id="IPR039131">
    <property type="entry name" value="NDUFAF1"/>
</dbReference>
<gene>
    <name evidence="3" type="ORF">PANT1444_LOCUS17055</name>
</gene>
<comment type="similarity">
    <text evidence="1">Belongs to the CIA30 family.</text>
</comment>
<evidence type="ECO:0000259" key="2">
    <source>
        <dbReference type="Pfam" id="PF08547"/>
    </source>
</evidence>
<proteinExistence type="inferred from homology"/>
<evidence type="ECO:0000313" key="3">
    <source>
        <dbReference type="EMBL" id="CAD8503244.1"/>
    </source>
</evidence>
<dbReference type="AlphaFoldDB" id="A0A7S0HUZ1"/>
<feature type="domain" description="NADH:ubiquinone oxidoreductase intermediate-associated protein 30" evidence="2">
    <location>
        <begin position="21"/>
        <end position="160"/>
    </location>
</feature>
<dbReference type="SUPFAM" id="SSF49785">
    <property type="entry name" value="Galactose-binding domain-like"/>
    <property type="match status" value="1"/>
</dbReference>
<evidence type="ECO:0000256" key="1">
    <source>
        <dbReference type="ARBA" id="ARBA00007884"/>
    </source>
</evidence>
<accession>A0A7S0HUZ1</accession>
<name>A0A7S0HUZ1_9EUKA</name>
<dbReference type="PANTHER" id="PTHR13194:SF19">
    <property type="entry name" value="NAD(P)-BINDING ROSSMANN-FOLD SUPERFAMILY PROTEIN"/>
    <property type="match status" value="1"/>
</dbReference>
<protein>
    <recommendedName>
        <fullName evidence="2">NADH:ubiquinone oxidoreductase intermediate-associated protein 30 domain-containing protein</fullName>
    </recommendedName>
</protein>
<dbReference type="EMBL" id="HBEP01030077">
    <property type="protein sequence ID" value="CAD8503244.1"/>
    <property type="molecule type" value="Transcribed_RNA"/>
</dbReference>
<organism evidence="3">
    <name type="scientific">Phaeocystis antarctica</name>
    <dbReference type="NCBI Taxonomy" id="33657"/>
    <lineage>
        <taxon>Eukaryota</taxon>
        <taxon>Haptista</taxon>
        <taxon>Haptophyta</taxon>
        <taxon>Prymnesiophyceae</taxon>
        <taxon>Phaeocystales</taxon>
        <taxon>Phaeocystaceae</taxon>
        <taxon>Phaeocystis</taxon>
    </lineage>
</organism>
<sequence>MLAAALSALSFAPQSPVVLVTFDGSATDRKWHVTNDPVMGGQSKSTFAVKDGVGMFSGTCAVVPFLKAPGFCNIGTEHGLFTPPKFADASAFIDGSLYLTLKSSTPSYKGFKVDFGAKNLTRPSGNAMHHSSASLKANFEVPAAGAAGFVTVKVPFSSFSVDWSDFTGECDTKDPGGYQHVCCDSAHPEVCPQAHHLASITSVEVWAEGTAGDFNLELKQIAVGP</sequence>
<dbReference type="InterPro" id="IPR013857">
    <property type="entry name" value="NADH-UbQ_OxRdtase-assoc_prot30"/>
</dbReference>
<dbReference type="Pfam" id="PF08547">
    <property type="entry name" value="CIA30"/>
    <property type="match status" value="1"/>
</dbReference>
<dbReference type="InterPro" id="IPR008979">
    <property type="entry name" value="Galactose-bd-like_sf"/>
</dbReference>
<dbReference type="PANTHER" id="PTHR13194">
    <property type="entry name" value="COMPLEX I INTERMEDIATE-ASSOCIATED PROTEIN 30"/>
    <property type="match status" value="1"/>
</dbReference>